<feature type="transmembrane region" description="Helical" evidence="1">
    <location>
        <begin position="44"/>
        <end position="66"/>
    </location>
</feature>
<feature type="transmembrane region" description="Helical" evidence="1">
    <location>
        <begin position="6"/>
        <end position="37"/>
    </location>
</feature>
<dbReference type="RefSeq" id="WP_240827140.1">
    <property type="nucleotide sequence ID" value="NZ_JAKWBL010000001.1"/>
</dbReference>
<protein>
    <submittedName>
        <fullName evidence="2">Uncharacterized protein</fullName>
    </submittedName>
</protein>
<feature type="transmembrane region" description="Helical" evidence="1">
    <location>
        <begin position="86"/>
        <end position="110"/>
    </location>
</feature>
<sequence>MKFFISIITIGILSFIIGLYAPWWSLAIVAFVVALFINQQPFSSFLSGFLGVFILWLLLALFINAANDSILANRIGGMFGIGQSSILLAFISAFVGGLVAGFAALSASYLRTKK</sequence>
<evidence type="ECO:0000313" key="2">
    <source>
        <dbReference type="EMBL" id="MCH5597778.1"/>
    </source>
</evidence>
<keyword evidence="1" id="KW-0472">Membrane</keyword>
<comment type="caution">
    <text evidence="2">The sequence shown here is derived from an EMBL/GenBank/DDBJ whole genome shotgun (WGS) entry which is preliminary data.</text>
</comment>
<dbReference type="Proteomes" id="UP001202248">
    <property type="component" value="Unassembled WGS sequence"/>
</dbReference>
<reference evidence="2 3" key="1">
    <citation type="submission" date="2022-02" db="EMBL/GenBank/DDBJ databases">
        <authorList>
            <person name="Min J."/>
        </authorList>
    </citation>
    <scope>NUCLEOTIDE SEQUENCE [LARGE SCALE GENOMIC DNA]</scope>
    <source>
        <strain evidence="2 3">GR10-1</strain>
    </source>
</reference>
<keyword evidence="3" id="KW-1185">Reference proteome</keyword>
<gene>
    <name evidence="2" type="ORF">MKP09_07595</name>
</gene>
<dbReference type="EMBL" id="JAKWBL010000001">
    <property type="protein sequence ID" value="MCH5597778.1"/>
    <property type="molecule type" value="Genomic_DNA"/>
</dbReference>
<accession>A0ABS9SHD0</accession>
<keyword evidence="1" id="KW-1133">Transmembrane helix</keyword>
<evidence type="ECO:0000256" key="1">
    <source>
        <dbReference type="SAM" id="Phobius"/>
    </source>
</evidence>
<proteinExistence type="predicted"/>
<evidence type="ECO:0000313" key="3">
    <source>
        <dbReference type="Proteomes" id="UP001202248"/>
    </source>
</evidence>
<name>A0ABS9SHD0_9BACT</name>
<organism evidence="2 3">
    <name type="scientific">Niabella ginsengisoli</name>
    <dbReference type="NCBI Taxonomy" id="522298"/>
    <lineage>
        <taxon>Bacteria</taxon>
        <taxon>Pseudomonadati</taxon>
        <taxon>Bacteroidota</taxon>
        <taxon>Chitinophagia</taxon>
        <taxon>Chitinophagales</taxon>
        <taxon>Chitinophagaceae</taxon>
        <taxon>Niabella</taxon>
    </lineage>
</organism>
<keyword evidence="1" id="KW-0812">Transmembrane</keyword>